<sequence>MSSLKTRIEKMEGRIRPSHVLVAIARPGETSEQALERTAPAWKRPAESFHTRVVLNFHGNRCAI</sequence>
<reference evidence="1 2" key="1">
    <citation type="submission" date="2019-03" db="EMBL/GenBank/DDBJ databases">
        <title>Genomic Encyclopedia of Type Strains, Phase IV (KMG-IV): sequencing the most valuable type-strain genomes for metagenomic binning, comparative biology and taxonomic classification.</title>
        <authorList>
            <person name="Goeker M."/>
        </authorList>
    </citation>
    <scope>NUCLEOTIDE SEQUENCE [LARGE SCALE GENOMIC DNA]</scope>
    <source>
        <strain evidence="1 2">DSM 13587</strain>
    </source>
</reference>
<name>A0A4R3MWK3_9GAMM</name>
<dbReference type="EMBL" id="SMAO01000005">
    <property type="protein sequence ID" value="TCT20635.1"/>
    <property type="molecule type" value="Genomic_DNA"/>
</dbReference>
<comment type="caution">
    <text evidence="1">The sequence shown here is derived from an EMBL/GenBank/DDBJ whole genome shotgun (WGS) entry which is preliminary data.</text>
</comment>
<dbReference type="RefSeq" id="WP_132977255.1">
    <property type="nucleotide sequence ID" value="NZ_SMAO01000005.1"/>
</dbReference>
<protein>
    <submittedName>
        <fullName evidence="1">Uncharacterized protein</fullName>
    </submittedName>
</protein>
<evidence type="ECO:0000313" key="1">
    <source>
        <dbReference type="EMBL" id="TCT20635.1"/>
    </source>
</evidence>
<accession>A0A4R3MWK3</accession>
<organism evidence="1 2">
    <name type="scientific">Thiobaca trueperi</name>
    <dbReference type="NCBI Taxonomy" id="127458"/>
    <lineage>
        <taxon>Bacteria</taxon>
        <taxon>Pseudomonadati</taxon>
        <taxon>Pseudomonadota</taxon>
        <taxon>Gammaproteobacteria</taxon>
        <taxon>Chromatiales</taxon>
        <taxon>Chromatiaceae</taxon>
        <taxon>Thiobaca</taxon>
    </lineage>
</organism>
<dbReference type="Proteomes" id="UP000295717">
    <property type="component" value="Unassembled WGS sequence"/>
</dbReference>
<keyword evidence="2" id="KW-1185">Reference proteome</keyword>
<dbReference type="AlphaFoldDB" id="A0A4R3MWK3"/>
<evidence type="ECO:0000313" key="2">
    <source>
        <dbReference type="Proteomes" id="UP000295717"/>
    </source>
</evidence>
<gene>
    <name evidence="1" type="ORF">EDC35_10574</name>
</gene>
<proteinExistence type="predicted"/>